<keyword evidence="3" id="KW-0808">Transferase</keyword>
<comment type="catalytic activity">
    <reaction evidence="8">
        <text>adenosine + phosphate = alpha-D-ribose 1-phosphate + adenine</text>
        <dbReference type="Rhea" id="RHEA:27642"/>
        <dbReference type="ChEBI" id="CHEBI:16335"/>
        <dbReference type="ChEBI" id="CHEBI:16708"/>
        <dbReference type="ChEBI" id="CHEBI:43474"/>
        <dbReference type="ChEBI" id="CHEBI:57720"/>
        <dbReference type="EC" id="2.4.2.1"/>
    </reaction>
    <physiologicalReaction direction="left-to-right" evidence="8">
        <dbReference type="Rhea" id="RHEA:27643"/>
    </physiologicalReaction>
</comment>
<evidence type="ECO:0000256" key="5">
    <source>
        <dbReference type="ARBA" id="ARBA00022801"/>
    </source>
</evidence>
<organism evidence="10 11">
    <name type="scientific">Candidatus Nomurabacteria bacterium RIFCSPLOWO2_01_FULL_40_18</name>
    <dbReference type="NCBI Taxonomy" id="1801773"/>
    <lineage>
        <taxon>Bacteria</taxon>
        <taxon>Candidatus Nomuraibacteriota</taxon>
    </lineage>
</organism>
<gene>
    <name evidence="10" type="ORF">A3A03_01705</name>
</gene>
<comment type="catalytic activity">
    <reaction evidence="9">
        <text>S-methyl-5'-thioadenosine + phosphate = 5-(methylsulfanyl)-alpha-D-ribose 1-phosphate + adenine</text>
        <dbReference type="Rhea" id="RHEA:11852"/>
        <dbReference type="ChEBI" id="CHEBI:16708"/>
        <dbReference type="ChEBI" id="CHEBI:17509"/>
        <dbReference type="ChEBI" id="CHEBI:43474"/>
        <dbReference type="ChEBI" id="CHEBI:58533"/>
        <dbReference type="EC" id="2.4.2.28"/>
    </reaction>
    <physiologicalReaction direction="left-to-right" evidence="9">
        <dbReference type="Rhea" id="RHEA:11853"/>
    </physiologicalReaction>
</comment>
<comment type="similarity">
    <text evidence="2">Belongs to the purine nucleoside phosphorylase YfiH/LACC1 family.</text>
</comment>
<comment type="catalytic activity">
    <reaction evidence="1">
        <text>inosine + phosphate = alpha-D-ribose 1-phosphate + hypoxanthine</text>
        <dbReference type="Rhea" id="RHEA:27646"/>
        <dbReference type="ChEBI" id="CHEBI:17368"/>
        <dbReference type="ChEBI" id="CHEBI:17596"/>
        <dbReference type="ChEBI" id="CHEBI:43474"/>
        <dbReference type="ChEBI" id="CHEBI:57720"/>
        <dbReference type="EC" id="2.4.2.1"/>
    </reaction>
    <physiologicalReaction direction="left-to-right" evidence="1">
        <dbReference type="Rhea" id="RHEA:27647"/>
    </physiologicalReaction>
</comment>
<keyword evidence="4" id="KW-0479">Metal-binding</keyword>
<evidence type="ECO:0000256" key="8">
    <source>
        <dbReference type="ARBA" id="ARBA00048968"/>
    </source>
</evidence>
<evidence type="ECO:0000256" key="7">
    <source>
        <dbReference type="ARBA" id="ARBA00047989"/>
    </source>
</evidence>
<evidence type="ECO:0000256" key="1">
    <source>
        <dbReference type="ARBA" id="ARBA00000553"/>
    </source>
</evidence>
<dbReference type="PANTHER" id="PTHR30616">
    <property type="entry name" value="UNCHARACTERIZED PROTEIN YFIH"/>
    <property type="match status" value="1"/>
</dbReference>
<evidence type="ECO:0000256" key="6">
    <source>
        <dbReference type="ARBA" id="ARBA00022833"/>
    </source>
</evidence>
<comment type="caution">
    <text evidence="10">The sequence shown here is derived from an EMBL/GenBank/DDBJ whole genome shotgun (WGS) entry which is preliminary data.</text>
</comment>
<evidence type="ECO:0000313" key="10">
    <source>
        <dbReference type="EMBL" id="OGI93840.1"/>
    </source>
</evidence>
<dbReference type="InterPro" id="IPR003730">
    <property type="entry name" value="Cu_polyphenol_OxRdtase"/>
</dbReference>
<evidence type="ECO:0000256" key="9">
    <source>
        <dbReference type="ARBA" id="ARBA00049893"/>
    </source>
</evidence>
<name>A0A1F6XI14_9BACT</name>
<dbReference type="SUPFAM" id="SSF64438">
    <property type="entry name" value="CNF1/YfiH-like putative cysteine hydrolases"/>
    <property type="match status" value="1"/>
</dbReference>
<reference evidence="10 11" key="1">
    <citation type="journal article" date="2016" name="Nat. Commun.">
        <title>Thousands of microbial genomes shed light on interconnected biogeochemical processes in an aquifer system.</title>
        <authorList>
            <person name="Anantharaman K."/>
            <person name="Brown C.T."/>
            <person name="Hug L.A."/>
            <person name="Sharon I."/>
            <person name="Castelle C.J."/>
            <person name="Probst A.J."/>
            <person name="Thomas B.C."/>
            <person name="Singh A."/>
            <person name="Wilkins M.J."/>
            <person name="Karaoz U."/>
            <person name="Brodie E.L."/>
            <person name="Williams K.H."/>
            <person name="Hubbard S.S."/>
            <person name="Banfield J.F."/>
        </authorList>
    </citation>
    <scope>NUCLEOTIDE SEQUENCE [LARGE SCALE GENOMIC DNA]</scope>
</reference>
<evidence type="ECO:0008006" key="12">
    <source>
        <dbReference type="Google" id="ProtNLM"/>
    </source>
</evidence>
<keyword evidence="6" id="KW-0862">Zinc</keyword>
<evidence type="ECO:0000256" key="3">
    <source>
        <dbReference type="ARBA" id="ARBA00022679"/>
    </source>
</evidence>
<dbReference type="STRING" id="1801773.A3A03_01705"/>
<dbReference type="GO" id="GO:0005507">
    <property type="term" value="F:copper ion binding"/>
    <property type="evidence" value="ECO:0007669"/>
    <property type="project" value="TreeGrafter"/>
</dbReference>
<evidence type="ECO:0000256" key="2">
    <source>
        <dbReference type="ARBA" id="ARBA00007353"/>
    </source>
</evidence>
<sequence>MSTIQFKNEHIELAYGTKSEGNLYDHMKHLEISSITMLDPHGREIAFPICEILREIRETRKDERKMIPTQGLVVKYAPNITCAWGMMTSDCPCLTVIDAQNNVAGMLHLGWWQIYTNIIKKFFIKWHGQFPLNKGELKIFVGPSICGNCFTLHGPKGWLRIVLFSLSPWKKHLHQKSLKWSLDLRAILKDQLAAEGISPEQIQFFPDCTFENSYLSSHRREGKHKTSSNYIIVKMF</sequence>
<evidence type="ECO:0000256" key="4">
    <source>
        <dbReference type="ARBA" id="ARBA00022723"/>
    </source>
</evidence>
<dbReference type="GO" id="GO:0017061">
    <property type="term" value="F:S-methyl-5-thioadenosine phosphorylase activity"/>
    <property type="evidence" value="ECO:0007669"/>
    <property type="project" value="UniProtKB-EC"/>
</dbReference>
<evidence type="ECO:0000313" key="11">
    <source>
        <dbReference type="Proteomes" id="UP000176629"/>
    </source>
</evidence>
<dbReference type="Gene3D" id="3.60.140.10">
    <property type="entry name" value="CNF1/YfiH-like putative cysteine hydrolases"/>
    <property type="match status" value="1"/>
</dbReference>
<dbReference type="InterPro" id="IPR038371">
    <property type="entry name" value="Cu_polyphenol_OxRdtase_sf"/>
</dbReference>
<proteinExistence type="inferred from homology"/>
<comment type="catalytic activity">
    <reaction evidence="7">
        <text>adenosine + H2O + H(+) = inosine + NH4(+)</text>
        <dbReference type="Rhea" id="RHEA:24408"/>
        <dbReference type="ChEBI" id="CHEBI:15377"/>
        <dbReference type="ChEBI" id="CHEBI:15378"/>
        <dbReference type="ChEBI" id="CHEBI:16335"/>
        <dbReference type="ChEBI" id="CHEBI:17596"/>
        <dbReference type="ChEBI" id="CHEBI:28938"/>
        <dbReference type="EC" id="3.5.4.4"/>
    </reaction>
    <physiologicalReaction direction="left-to-right" evidence="7">
        <dbReference type="Rhea" id="RHEA:24409"/>
    </physiologicalReaction>
</comment>
<keyword evidence="5" id="KW-0378">Hydrolase</keyword>
<dbReference type="GO" id="GO:0016787">
    <property type="term" value="F:hydrolase activity"/>
    <property type="evidence" value="ECO:0007669"/>
    <property type="project" value="UniProtKB-KW"/>
</dbReference>
<protein>
    <recommendedName>
        <fullName evidence="12">Laccase domain-containing protein</fullName>
    </recommendedName>
</protein>
<dbReference type="PANTHER" id="PTHR30616:SF2">
    <property type="entry name" value="PURINE NUCLEOSIDE PHOSPHORYLASE LACC1"/>
    <property type="match status" value="1"/>
</dbReference>
<accession>A0A1F6XI14</accession>
<dbReference type="Proteomes" id="UP000176629">
    <property type="component" value="Unassembled WGS sequence"/>
</dbReference>
<dbReference type="Pfam" id="PF02578">
    <property type="entry name" value="Cu-oxidase_4"/>
    <property type="match status" value="1"/>
</dbReference>
<dbReference type="InterPro" id="IPR011324">
    <property type="entry name" value="Cytotoxic_necrot_fac-like_cat"/>
</dbReference>
<dbReference type="EMBL" id="MFUX01000038">
    <property type="protein sequence ID" value="OGI93840.1"/>
    <property type="molecule type" value="Genomic_DNA"/>
</dbReference>
<dbReference type="AlphaFoldDB" id="A0A1F6XI14"/>